<keyword evidence="2" id="KW-1133">Transmembrane helix</keyword>
<keyword evidence="5" id="KW-1185">Reference proteome</keyword>
<dbReference type="Pfam" id="PF11992">
    <property type="entry name" value="TgpA_N"/>
    <property type="match status" value="1"/>
</dbReference>
<dbReference type="Gene3D" id="3.10.620.30">
    <property type="match status" value="1"/>
</dbReference>
<dbReference type="PANTHER" id="PTHR42736:SF1">
    <property type="entry name" value="PROTEIN-GLUTAMINE GAMMA-GLUTAMYLTRANSFERASE"/>
    <property type="match status" value="1"/>
</dbReference>
<dbReference type="Proteomes" id="UP001063368">
    <property type="component" value="Chromosome"/>
</dbReference>
<dbReference type="RefSeq" id="WP_263128581.1">
    <property type="nucleotide sequence ID" value="NZ_CP106856.1"/>
</dbReference>
<evidence type="ECO:0000256" key="1">
    <source>
        <dbReference type="SAM" id="MobiDB-lite"/>
    </source>
</evidence>
<feature type="transmembrane region" description="Helical" evidence="2">
    <location>
        <begin position="188"/>
        <end position="208"/>
    </location>
</feature>
<feature type="transmembrane region" description="Helical" evidence="2">
    <location>
        <begin position="162"/>
        <end position="182"/>
    </location>
</feature>
<feature type="transmembrane region" description="Helical" evidence="2">
    <location>
        <begin position="27"/>
        <end position="47"/>
    </location>
</feature>
<gene>
    <name evidence="4" type="ORF">N9A08_04940</name>
</gene>
<organism evidence="4 5">
    <name type="scientific">Arthrobacter koreensis</name>
    <dbReference type="NCBI Taxonomy" id="199136"/>
    <lineage>
        <taxon>Bacteria</taxon>
        <taxon>Bacillati</taxon>
        <taxon>Actinomycetota</taxon>
        <taxon>Actinomycetes</taxon>
        <taxon>Micrococcales</taxon>
        <taxon>Micrococcaceae</taxon>
        <taxon>Arthrobacter</taxon>
    </lineage>
</organism>
<dbReference type="InterPro" id="IPR021878">
    <property type="entry name" value="TgpA_N"/>
</dbReference>
<keyword evidence="2" id="KW-0812">Transmembrane</keyword>
<dbReference type="SMART" id="SM00460">
    <property type="entry name" value="TGc"/>
    <property type="match status" value="1"/>
</dbReference>
<keyword evidence="2" id="KW-0472">Membrane</keyword>
<sequence>MTATLAPPEPRQSEPRPRRRRTGDAQWVGGAVCAAAVLLCALSIHGVLDGFAWVWPLGTALAAVAAGTALARWFRLPTALVPAAGMAALALILTVMFSADAAFLGILPTGATLGRAQALLSAAQTTVITQVIPVNPDAGVVFVACLAVGLIAVLVDTLAVTLRMPAASGFGLFTVLLVPAIIKPQSVGVAGFTAAAAGYLLILAAGTWQERRERCAAHAAPDVPTRPSGAQAAGAAGIGAAAVVAALLVSLAIPGFNAGAFPQGARFNFLNGSTGLNPVVSLGNDLRQPTATGRITYATDSTRPVYLRSTTLEDFSGTRWAPDTRENERKSLAGEMAPAGSADPAIPTETVRTLISSPSYASPWLLAPYAPSSVSGLDGAWTWDPTTMTILSGSGSSEPRSGYEVVSESPVVTSEALSGLRAAHADAVEPRFTDLPGDLPQIIRDTAREAVAGADGPYAQALALQSYLRGPQFDYSLEAPVEGGYDGNGIGVLSRFLEQKSGYCIHFASAMAVMAREVGIPSRMGLGYAPGRATGNTLPGPDGTELDEYAVDARDAHAWPELYFEGAGWVRFEPTPSRGVVPSYAVQRQQNAASAAQADADPRDMRNPAPPVLPSAAPEPDAQSQPLEPGETAAAPWAGVGIGLLVAGAAVLTPWALRRRRTGLRRSEHAGSGRAAPAWSEATDLAQDFGYHARTADSPRSYAEHLGSQAGLPQPAANALARLRAAYEAEAYADPAGPGPAGKPPADWQDVETLRTALRASVTVPARLRAVFVPASLFPAQRTGPTPAASREPAKPSSRR</sequence>
<proteinExistence type="predicted"/>
<feature type="transmembrane region" description="Helical" evidence="2">
    <location>
        <begin position="86"/>
        <end position="107"/>
    </location>
</feature>
<feature type="transmembrane region" description="Helical" evidence="2">
    <location>
        <begin position="138"/>
        <end position="155"/>
    </location>
</feature>
<dbReference type="InterPro" id="IPR038765">
    <property type="entry name" value="Papain-like_cys_pep_sf"/>
</dbReference>
<dbReference type="InterPro" id="IPR002931">
    <property type="entry name" value="Transglutaminase-like"/>
</dbReference>
<dbReference type="PANTHER" id="PTHR42736">
    <property type="entry name" value="PROTEIN-GLUTAMINE GAMMA-GLUTAMYLTRANSFERASE"/>
    <property type="match status" value="1"/>
</dbReference>
<feature type="region of interest" description="Disordered" evidence="1">
    <location>
        <begin position="588"/>
        <end position="633"/>
    </location>
</feature>
<feature type="domain" description="Transglutaminase-like" evidence="3">
    <location>
        <begin position="496"/>
        <end position="576"/>
    </location>
</feature>
<evidence type="ECO:0000313" key="4">
    <source>
        <dbReference type="EMBL" id="UYB37014.1"/>
    </source>
</evidence>
<dbReference type="SUPFAM" id="SSF54001">
    <property type="entry name" value="Cysteine proteinases"/>
    <property type="match status" value="1"/>
</dbReference>
<feature type="transmembrane region" description="Helical" evidence="2">
    <location>
        <begin position="634"/>
        <end position="657"/>
    </location>
</feature>
<feature type="region of interest" description="Disordered" evidence="1">
    <location>
        <begin position="1"/>
        <end position="22"/>
    </location>
</feature>
<feature type="transmembrane region" description="Helical" evidence="2">
    <location>
        <begin position="229"/>
        <end position="253"/>
    </location>
</feature>
<reference evidence="4" key="1">
    <citation type="submission" date="2022-09" db="EMBL/GenBank/DDBJ databases">
        <authorList>
            <person name="Li D."/>
            <person name="Cheng J."/>
            <person name="Li Y."/>
        </authorList>
    </citation>
    <scope>NUCLEOTIDE SEQUENCE</scope>
    <source>
        <strain evidence="4">DL</strain>
    </source>
</reference>
<evidence type="ECO:0000313" key="5">
    <source>
        <dbReference type="Proteomes" id="UP001063368"/>
    </source>
</evidence>
<dbReference type="Pfam" id="PF01841">
    <property type="entry name" value="Transglut_core"/>
    <property type="match status" value="1"/>
</dbReference>
<feature type="transmembrane region" description="Helical" evidence="2">
    <location>
        <begin position="53"/>
        <end position="74"/>
    </location>
</feature>
<dbReference type="InterPro" id="IPR052901">
    <property type="entry name" value="Bact_TGase-like"/>
</dbReference>
<feature type="region of interest" description="Disordered" evidence="1">
    <location>
        <begin position="779"/>
        <end position="800"/>
    </location>
</feature>
<dbReference type="EMBL" id="CP106856">
    <property type="protein sequence ID" value="UYB37014.1"/>
    <property type="molecule type" value="Genomic_DNA"/>
</dbReference>
<name>A0ABY6FVP6_9MICC</name>
<evidence type="ECO:0000256" key="2">
    <source>
        <dbReference type="SAM" id="Phobius"/>
    </source>
</evidence>
<accession>A0ABY6FVP6</accession>
<evidence type="ECO:0000259" key="3">
    <source>
        <dbReference type="SMART" id="SM00460"/>
    </source>
</evidence>
<feature type="compositionally biased region" description="Low complexity" evidence="1">
    <location>
        <begin position="588"/>
        <end position="599"/>
    </location>
</feature>
<protein>
    <submittedName>
        <fullName evidence="4">DUF3488 and transglutaminase-like domain-containing protein</fullName>
    </submittedName>
</protein>